<protein>
    <recommendedName>
        <fullName evidence="5">Mrp family chromosome partitioning ATPase</fullName>
    </recommendedName>
</protein>
<evidence type="ECO:0000256" key="2">
    <source>
        <dbReference type="SAM" id="Phobius"/>
    </source>
</evidence>
<dbReference type="InterPro" id="IPR027417">
    <property type="entry name" value="P-loop_NTPase"/>
</dbReference>
<dbReference type="EMBL" id="SLUP01000002">
    <property type="protein sequence ID" value="TCL67937.1"/>
    <property type="molecule type" value="Genomic_DNA"/>
</dbReference>
<reference evidence="3 4" key="1">
    <citation type="submission" date="2019-03" db="EMBL/GenBank/DDBJ databases">
        <title>Genomic Encyclopedia of Type Strains, Phase IV (KMG-IV): sequencing the most valuable type-strain genomes for metagenomic binning, comparative biology and taxonomic classification.</title>
        <authorList>
            <person name="Goeker M."/>
        </authorList>
    </citation>
    <scope>NUCLEOTIDE SEQUENCE [LARGE SCALE GENOMIC DNA]</scope>
    <source>
        <strain evidence="3 4">DSM 18792</strain>
    </source>
</reference>
<sequence length="793" mass="90147">MTIIDFVRLVLKHLMLLIMVPILLASMVILLTMNPSFEYSSQTILYTGLATGSSIEMDKTFNYQATNTAFDNLINIILSRETQEEVAIRLLAQHLMLKEANPKYISKPYFDEFKKKIPKDLYNYVETGNSADVAPVELNDYENTLFPKEINRNDYEKTVQNLTALMKSSSDNFVYELLNYDDDKHYSLKAISKINAIRISSSDLIKLTYTSNDPGICQQTLAIYNRVCINNYKYVKENRSDAVVKYFQGELEKARENLKEAEDKLLEFNKSSNIINYYEQSKAVAVVKEDMEVNFKKKKADLAGLEAATKRLEEKLKIQDIIQEKSNNILDKKKELGDLNFKIALTQAEIESNNNEASFSKIAELKNRSESLNKDIKIGVDELYTYQNTIDGMPVSKVLPDWMNNVIESENLKATIEIMGGQNNDFQEKYAKYAPAGATIKRIEREISVSEQGYLEILHGLNLAKLKLQDNEMSSNLKAIDMPFYPLSPNPTKRSILIIAAAFLGGILTLAIIFVMEYFDDTLRNSTRASKKIGLPSLGMIPKMILDPGSINLPFIQNRLIEIITQNILLFFGNQVSEKKVKTIVVFSTQKMEGKSVIAGNIAKTLKQEGKNLLLLNYDGVQEPLKQQAKLPIINKILGYSDPRIDFNNPFLAHASTYLDSTEYANYKLDNTFYNAKSYSDIIHKNNISLSNEPDFVIIELPALIYHNYPTELITQSDLGILVCRSNRVWSESDKTAMSNLLNTSASKINIVVNGVNINEIESVLGELPKKRTKFRKKIKAMFRFQFLSKNQI</sequence>
<dbReference type="Proteomes" id="UP000295455">
    <property type="component" value="Unassembled WGS sequence"/>
</dbReference>
<dbReference type="GO" id="GO:0004713">
    <property type="term" value="F:protein tyrosine kinase activity"/>
    <property type="evidence" value="ECO:0007669"/>
    <property type="project" value="TreeGrafter"/>
</dbReference>
<organism evidence="3 4">
    <name type="scientific">Mariniflexile fucanivorans</name>
    <dbReference type="NCBI Taxonomy" id="264023"/>
    <lineage>
        <taxon>Bacteria</taxon>
        <taxon>Pseudomonadati</taxon>
        <taxon>Bacteroidota</taxon>
        <taxon>Flavobacteriia</taxon>
        <taxon>Flavobacteriales</taxon>
        <taxon>Flavobacteriaceae</taxon>
        <taxon>Mariniflexile</taxon>
    </lineage>
</organism>
<evidence type="ECO:0000313" key="3">
    <source>
        <dbReference type="EMBL" id="TCL67937.1"/>
    </source>
</evidence>
<evidence type="ECO:0008006" key="5">
    <source>
        <dbReference type="Google" id="ProtNLM"/>
    </source>
</evidence>
<feature type="transmembrane region" description="Helical" evidence="2">
    <location>
        <begin position="14"/>
        <end position="33"/>
    </location>
</feature>
<dbReference type="PANTHER" id="PTHR32309">
    <property type="entry name" value="TYROSINE-PROTEIN KINASE"/>
    <property type="match status" value="1"/>
</dbReference>
<comment type="caution">
    <text evidence="3">The sequence shown here is derived from an EMBL/GenBank/DDBJ whole genome shotgun (WGS) entry which is preliminary data.</text>
</comment>
<evidence type="ECO:0000256" key="1">
    <source>
        <dbReference type="SAM" id="Coils"/>
    </source>
</evidence>
<keyword evidence="2" id="KW-0812">Transmembrane</keyword>
<dbReference type="AlphaFoldDB" id="A0A4V2QEG2"/>
<accession>A0A4V2QEG2</accession>
<evidence type="ECO:0000313" key="4">
    <source>
        <dbReference type="Proteomes" id="UP000295455"/>
    </source>
</evidence>
<dbReference type="PANTHER" id="PTHR32309:SF13">
    <property type="entry name" value="FERRIC ENTEROBACTIN TRANSPORT PROTEIN FEPE"/>
    <property type="match status" value="1"/>
</dbReference>
<keyword evidence="2" id="KW-0472">Membrane</keyword>
<dbReference type="SUPFAM" id="SSF52540">
    <property type="entry name" value="P-loop containing nucleoside triphosphate hydrolases"/>
    <property type="match status" value="1"/>
</dbReference>
<name>A0A4V2QEG2_9FLAO</name>
<keyword evidence="4" id="KW-1185">Reference proteome</keyword>
<dbReference type="GO" id="GO:0005886">
    <property type="term" value="C:plasma membrane"/>
    <property type="evidence" value="ECO:0007669"/>
    <property type="project" value="TreeGrafter"/>
</dbReference>
<dbReference type="InterPro" id="IPR050445">
    <property type="entry name" value="Bact_polysacc_biosynth/exp"/>
</dbReference>
<feature type="coiled-coil region" evidence="1">
    <location>
        <begin position="244"/>
        <end position="315"/>
    </location>
</feature>
<dbReference type="Gene3D" id="3.40.50.300">
    <property type="entry name" value="P-loop containing nucleotide triphosphate hydrolases"/>
    <property type="match status" value="1"/>
</dbReference>
<proteinExistence type="predicted"/>
<gene>
    <name evidence="3" type="ORF">EV196_102500</name>
</gene>
<feature type="transmembrane region" description="Helical" evidence="2">
    <location>
        <begin position="496"/>
        <end position="519"/>
    </location>
</feature>
<keyword evidence="1" id="KW-0175">Coiled coil</keyword>
<keyword evidence="2" id="KW-1133">Transmembrane helix</keyword>
<dbReference type="RefSeq" id="WP_132216122.1">
    <property type="nucleotide sequence ID" value="NZ_OX156936.1"/>
</dbReference>
<dbReference type="OrthoDB" id="781284at2"/>